<evidence type="ECO:0000256" key="6">
    <source>
        <dbReference type="ARBA" id="ARBA00022989"/>
    </source>
</evidence>
<keyword evidence="5" id="KW-0552">Olfaction</keyword>
<feature type="transmembrane region" description="Helical" evidence="10">
    <location>
        <begin position="115"/>
        <end position="139"/>
    </location>
</feature>
<evidence type="ECO:0000256" key="9">
    <source>
        <dbReference type="ARBA" id="ARBA00023224"/>
    </source>
</evidence>
<proteinExistence type="predicted"/>
<keyword evidence="2" id="KW-1003">Cell membrane</keyword>
<keyword evidence="9" id="KW-0807">Transducer</keyword>
<keyword evidence="3" id="KW-0716">Sensory transduction</keyword>
<dbReference type="InterPro" id="IPR004117">
    <property type="entry name" value="7tm6_olfct_rcpt"/>
</dbReference>
<keyword evidence="7 10" id="KW-0472">Membrane</keyword>
<keyword evidence="6 10" id="KW-1133">Transmembrane helix</keyword>
<evidence type="ECO:0000256" key="7">
    <source>
        <dbReference type="ARBA" id="ARBA00023136"/>
    </source>
</evidence>
<evidence type="ECO:0000256" key="3">
    <source>
        <dbReference type="ARBA" id="ARBA00022606"/>
    </source>
</evidence>
<evidence type="ECO:0000313" key="11">
    <source>
        <dbReference type="EMBL" id="CAD7204684.1"/>
    </source>
</evidence>
<dbReference type="GO" id="GO:0005549">
    <property type="term" value="F:odorant binding"/>
    <property type="evidence" value="ECO:0007669"/>
    <property type="project" value="InterPro"/>
</dbReference>
<dbReference type="EMBL" id="OA572915">
    <property type="protein sequence ID" value="CAD7204684.1"/>
    <property type="molecule type" value="Genomic_DNA"/>
</dbReference>
<dbReference type="GO" id="GO:0005886">
    <property type="term" value="C:plasma membrane"/>
    <property type="evidence" value="ECO:0007669"/>
    <property type="project" value="UniProtKB-SubCell"/>
</dbReference>
<feature type="transmembrane region" description="Helical" evidence="10">
    <location>
        <begin position="151"/>
        <end position="171"/>
    </location>
</feature>
<evidence type="ECO:0000256" key="4">
    <source>
        <dbReference type="ARBA" id="ARBA00022692"/>
    </source>
</evidence>
<evidence type="ECO:0000256" key="8">
    <source>
        <dbReference type="ARBA" id="ARBA00023170"/>
    </source>
</evidence>
<feature type="transmembrane region" description="Helical" evidence="10">
    <location>
        <begin position="17"/>
        <end position="36"/>
    </location>
</feature>
<organism evidence="11">
    <name type="scientific">Timema douglasi</name>
    <name type="common">Walking stick</name>
    <dbReference type="NCBI Taxonomy" id="61478"/>
    <lineage>
        <taxon>Eukaryota</taxon>
        <taxon>Metazoa</taxon>
        <taxon>Ecdysozoa</taxon>
        <taxon>Arthropoda</taxon>
        <taxon>Hexapoda</taxon>
        <taxon>Insecta</taxon>
        <taxon>Pterygota</taxon>
        <taxon>Neoptera</taxon>
        <taxon>Polyneoptera</taxon>
        <taxon>Phasmatodea</taxon>
        <taxon>Timematodea</taxon>
        <taxon>Timematoidea</taxon>
        <taxon>Timematidae</taxon>
        <taxon>Timema</taxon>
    </lineage>
</organism>
<comment type="subcellular location">
    <subcellularLocation>
        <location evidence="1">Cell membrane</location>
        <topology evidence="1">Multi-pass membrane protein</topology>
    </subcellularLocation>
</comment>
<dbReference type="AlphaFoldDB" id="A0A7R8ZCG5"/>
<dbReference type="PANTHER" id="PTHR21137">
    <property type="entry name" value="ODORANT RECEPTOR"/>
    <property type="match status" value="1"/>
</dbReference>
<keyword evidence="8" id="KW-0675">Receptor</keyword>
<dbReference type="PANTHER" id="PTHR21137:SF35">
    <property type="entry name" value="ODORANT RECEPTOR 19A-RELATED"/>
    <property type="match status" value="1"/>
</dbReference>
<evidence type="ECO:0000256" key="1">
    <source>
        <dbReference type="ARBA" id="ARBA00004651"/>
    </source>
</evidence>
<protein>
    <submittedName>
        <fullName evidence="11">Uncharacterized protein</fullName>
    </submittedName>
</protein>
<name>A0A7R8ZCG5_TIMDO</name>
<evidence type="ECO:0000256" key="10">
    <source>
        <dbReference type="SAM" id="Phobius"/>
    </source>
</evidence>
<dbReference type="GO" id="GO:0004984">
    <property type="term" value="F:olfactory receptor activity"/>
    <property type="evidence" value="ECO:0007669"/>
    <property type="project" value="InterPro"/>
</dbReference>
<accession>A0A7R8ZCG5</accession>
<reference evidence="11" key="1">
    <citation type="submission" date="2020-11" db="EMBL/GenBank/DDBJ databases">
        <authorList>
            <person name="Tran Van P."/>
        </authorList>
    </citation>
    <scope>NUCLEOTIDE SEQUENCE</scope>
</reference>
<dbReference type="GO" id="GO:0007165">
    <property type="term" value="P:signal transduction"/>
    <property type="evidence" value="ECO:0007669"/>
    <property type="project" value="UniProtKB-KW"/>
</dbReference>
<sequence>MLIACVECSRRGRALTLIYMSVWVFLGVIWAIIPIIELGSHLNVPPFITWYPFDTSDSPAFEVMYVGQSITAVVSTAFLVAVDMLFLNVILHLSNQFRLLAKTMYNVTVGFVQEFDGVIGPLMLYQFFASTFIICLVGFQTAVTPVGNLNFIRYVAYLMAALLQLFLLCLVGDELIMELVVAKSPPSQLCLKVMYWGKKELLATSTNQRCETCLIFEERITTQKRKNDNAVSQ</sequence>
<evidence type="ECO:0000256" key="5">
    <source>
        <dbReference type="ARBA" id="ARBA00022725"/>
    </source>
</evidence>
<keyword evidence="4 10" id="KW-0812">Transmembrane</keyword>
<feature type="transmembrane region" description="Helical" evidence="10">
    <location>
        <begin position="70"/>
        <end position="94"/>
    </location>
</feature>
<dbReference type="Pfam" id="PF02949">
    <property type="entry name" value="7tm_6"/>
    <property type="match status" value="1"/>
</dbReference>
<evidence type="ECO:0000256" key="2">
    <source>
        <dbReference type="ARBA" id="ARBA00022475"/>
    </source>
</evidence>
<gene>
    <name evidence="11" type="ORF">TDIB3V08_LOCUS10841</name>
</gene>